<organism evidence="7 8">
    <name type="scientific">Neolewinella xylanilytica</name>
    <dbReference type="NCBI Taxonomy" id="1514080"/>
    <lineage>
        <taxon>Bacteria</taxon>
        <taxon>Pseudomonadati</taxon>
        <taxon>Bacteroidota</taxon>
        <taxon>Saprospiria</taxon>
        <taxon>Saprospirales</taxon>
        <taxon>Lewinellaceae</taxon>
        <taxon>Neolewinella</taxon>
    </lineage>
</organism>
<comment type="subcellular location">
    <subcellularLocation>
        <location evidence="1">Cell membrane</location>
        <topology evidence="1">Multi-pass membrane protein</topology>
    </subcellularLocation>
</comment>
<name>A0A2S6I8N5_9BACT</name>
<evidence type="ECO:0000256" key="3">
    <source>
        <dbReference type="ARBA" id="ARBA00022692"/>
    </source>
</evidence>
<keyword evidence="3 6" id="KW-0812">Transmembrane</keyword>
<feature type="transmembrane region" description="Helical" evidence="6">
    <location>
        <begin position="78"/>
        <end position="99"/>
    </location>
</feature>
<dbReference type="RefSeq" id="WP_170067556.1">
    <property type="nucleotide sequence ID" value="NZ_PTJC01000005.1"/>
</dbReference>
<gene>
    <name evidence="7" type="ORF">CLV84_0791</name>
</gene>
<proteinExistence type="predicted"/>
<comment type="caution">
    <text evidence="7">The sequence shown here is derived from an EMBL/GenBank/DDBJ whole genome shotgun (WGS) entry which is preliminary data.</text>
</comment>
<feature type="transmembrane region" description="Helical" evidence="6">
    <location>
        <begin position="140"/>
        <end position="161"/>
    </location>
</feature>
<dbReference type="PANTHER" id="PTHR30250">
    <property type="entry name" value="PST FAMILY PREDICTED COLANIC ACID TRANSPORTER"/>
    <property type="match status" value="1"/>
</dbReference>
<evidence type="ECO:0000313" key="7">
    <source>
        <dbReference type="EMBL" id="PPK87838.1"/>
    </source>
</evidence>
<feature type="transmembrane region" description="Helical" evidence="6">
    <location>
        <begin position="379"/>
        <end position="401"/>
    </location>
</feature>
<accession>A0A2S6I8N5</accession>
<dbReference type="GO" id="GO:0005886">
    <property type="term" value="C:plasma membrane"/>
    <property type="evidence" value="ECO:0007669"/>
    <property type="project" value="UniProtKB-SubCell"/>
</dbReference>
<feature type="transmembrane region" description="Helical" evidence="6">
    <location>
        <begin position="40"/>
        <end position="58"/>
    </location>
</feature>
<feature type="transmembrane region" description="Helical" evidence="6">
    <location>
        <begin position="354"/>
        <end position="373"/>
    </location>
</feature>
<dbReference type="PANTHER" id="PTHR30250:SF11">
    <property type="entry name" value="O-ANTIGEN TRANSPORTER-RELATED"/>
    <property type="match status" value="1"/>
</dbReference>
<evidence type="ECO:0000256" key="2">
    <source>
        <dbReference type="ARBA" id="ARBA00022475"/>
    </source>
</evidence>
<dbReference type="Proteomes" id="UP000237662">
    <property type="component" value="Unassembled WGS sequence"/>
</dbReference>
<evidence type="ECO:0000256" key="6">
    <source>
        <dbReference type="SAM" id="Phobius"/>
    </source>
</evidence>
<keyword evidence="8" id="KW-1185">Reference proteome</keyword>
<keyword evidence="2" id="KW-1003">Cell membrane</keyword>
<dbReference type="EMBL" id="PTJC01000005">
    <property type="protein sequence ID" value="PPK87838.1"/>
    <property type="molecule type" value="Genomic_DNA"/>
</dbReference>
<feature type="transmembrane region" description="Helical" evidence="6">
    <location>
        <begin position="244"/>
        <end position="268"/>
    </location>
</feature>
<dbReference type="InterPro" id="IPR050833">
    <property type="entry name" value="Poly_Biosynth_Transport"/>
</dbReference>
<feature type="transmembrane region" description="Helical" evidence="6">
    <location>
        <begin position="319"/>
        <end position="342"/>
    </location>
</feature>
<feature type="transmembrane region" description="Helical" evidence="6">
    <location>
        <begin position="289"/>
        <end position="307"/>
    </location>
</feature>
<keyword evidence="4 6" id="KW-1133">Transmembrane helix</keyword>
<evidence type="ECO:0000256" key="4">
    <source>
        <dbReference type="ARBA" id="ARBA00022989"/>
    </source>
</evidence>
<keyword evidence="5 6" id="KW-0472">Membrane</keyword>
<feature type="transmembrane region" description="Helical" evidence="6">
    <location>
        <begin position="111"/>
        <end position="128"/>
    </location>
</feature>
<feature type="transmembrane region" description="Helical" evidence="6">
    <location>
        <begin position="214"/>
        <end position="238"/>
    </location>
</feature>
<feature type="transmembrane region" description="Helical" evidence="6">
    <location>
        <begin position="167"/>
        <end position="193"/>
    </location>
</feature>
<sequence length="414" mass="45994">MGRIPKQLQLIAEQGMFSGTGFLVNIALVKLLSLEQYGRFASLIIVVYLLLAVVQSLVVQPLQVHVATERRDADYRSVLLVVLLPLVGLFSVAPLLLYVAGPGWMAEYRPLLPASAGYVAAFLLSDFLRKYFLARGRTEVVVGMTGTYLLGVAAGLAYGAYAGVDDLVPYLLLLGAAFVPGLLLGGIVYLRGCRLPELAFLRRYLRIHLLEGQWLLYAAVVQWLSSNLYVMTSGLLIGVEALGVLRFVQTLLGVINIVLQTLENYVLPRLSEAYRVSVEQYYRSAQRQLGWYQLATLAGLGVLFVFAREVIVLVGDTAFAPYAFVLRGMVLLYGVIVIAYPVRLLIRVTELNRSYFTAYLASFLFSLVSYRYLLGTFGVTGAVAGLIVNQLILQATWLVVLHKKQFKLWKLYTW</sequence>
<evidence type="ECO:0000256" key="1">
    <source>
        <dbReference type="ARBA" id="ARBA00004651"/>
    </source>
</evidence>
<reference evidence="7 8" key="1">
    <citation type="submission" date="2018-02" db="EMBL/GenBank/DDBJ databases">
        <title>Genomic Encyclopedia of Archaeal and Bacterial Type Strains, Phase II (KMG-II): from individual species to whole genera.</title>
        <authorList>
            <person name="Goeker M."/>
        </authorList>
    </citation>
    <scope>NUCLEOTIDE SEQUENCE [LARGE SCALE GENOMIC DNA]</scope>
    <source>
        <strain evidence="7 8">DSM 29526</strain>
    </source>
</reference>
<evidence type="ECO:0000313" key="8">
    <source>
        <dbReference type="Proteomes" id="UP000237662"/>
    </source>
</evidence>
<dbReference type="AlphaFoldDB" id="A0A2S6I8N5"/>
<protein>
    <submittedName>
        <fullName evidence="7">O-antigen/teichoic acid export membrane protein</fullName>
    </submittedName>
</protein>
<evidence type="ECO:0000256" key="5">
    <source>
        <dbReference type="ARBA" id="ARBA00023136"/>
    </source>
</evidence>